<dbReference type="Proteomes" id="UP001153269">
    <property type="component" value="Unassembled WGS sequence"/>
</dbReference>
<dbReference type="EMBL" id="CADEAL010003959">
    <property type="protein sequence ID" value="CAB1447922.1"/>
    <property type="molecule type" value="Genomic_DNA"/>
</dbReference>
<keyword evidence="3" id="KW-1185">Reference proteome</keyword>
<name>A0A9N7Z3V8_PLEPL</name>
<accession>A0A9N7Z3V8</accession>
<feature type="compositionally biased region" description="Basic and acidic residues" evidence="1">
    <location>
        <begin position="112"/>
        <end position="127"/>
    </location>
</feature>
<protein>
    <submittedName>
        <fullName evidence="2">Uncharacterized protein</fullName>
    </submittedName>
</protein>
<dbReference type="AlphaFoldDB" id="A0A9N7Z3V8"/>
<evidence type="ECO:0000256" key="1">
    <source>
        <dbReference type="SAM" id="MobiDB-lite"/>
    </source>
</evidence>
<proteinExistence type="predicted"/>
<comment type="caution">
    <text evidence="2">The sequence shown here is derived from an EMBL/GenBank/DDBJ whole genome shotgun (WGS) entry which is preliminary data.</text>
</comment>
<evidence type="ECO:0000313" key="2">
    <source>
        <dbReference type="EMBL" id="CAB1447922.1"/>
    </source>
</evidence>
<feature type="region of interest" description="Disordered" evidence="1">
    <location>
        <begin position="24"/>
        <end position="57"/>
    </location>
</feature>
<reference evidence="2" key="1">
    <citation type="submission" date="2020-03" db="EMBL/GenBank/DDBJ databases">
        <authorList>
            <person name="Weist P."/>
        </authorList>
    </citation>
    <scope>NUCLEOTIDE SEQUENCE</scope>
</reference>
<gene>
    <name evidence="2" type="ORF">PLEPLA_LOCUS35589</name>
</gene>
<feature type="region of interest" description="Disordered" evidence="1">
    <location>
        <begin position="112"/>
        <end position="138"/>
    </location>
</feature>
<evidence type="ECO:0000313" key="3">
    <source>
        <dbReference type="Proteomes" id="UP001153269"/>
    </source>
</evidence>
<sequence length="138" mass="15045">MERPRSSSGCSRVLKVSRSLSTPVEVQLPNEKEAPVSSADETPELIVQTPHRTRSRPVAPGVRTFSFIFPLCDEVRAQLPPVRWKLPIDANQLIDTLPLSSLLAAPEIPEAVHRGDSSKAEEPRESSGGKLSTCFSGM</sequence>
<feature type="compositionally biased region" description="Polar residues" evidence="1">
    <location>
        <begin position="129"/>
        <end position="138"/>
    </location>
</feature>
<organism evidence="2 3">
    <name type="scientific">Pleuronectes platessa</name>
    <name type="common">European plaice</name>
    <dbReference type="NCBI Taxonomy" id="8262"/>
    <lineage>
        <taxon>Eukaryota</taxon>
        <taxon>Metazoa</taxon>
        <taxon>Chordata</taxon>
        <taxon>Craniata</taxon>
        <taxon>Vertebrata</taxon>
        <taxon>Euteleostomi</taxon>
        <taxon>Actinopterygii</taxon>
        <taxon>Neopterygii</taxon>
        <taxon>Teleostei</taxon>
        <taxon>Neoteleostei</taxon>
        <taxon>Acanthomorphata</taxon>
        <taxon>Carangaria</taxon>
        <taxon>Pleuronectiformes</taxon>
        <taxon>Pleuronectoidei</taxon>
        <taxon>Pleuronectidae</taxon>
        <taxon>Pleuronectes</taxon>
    </lineage>
</organism>